<comment type="caution">
    <text evidence="1">The sequence shown here is derived from an EMBL/GenBank/DDBJ whole genome shotgun (WGS) entry which is preliminary data.</text>
</comment>
<keyword evidence="2" id="KW-1185">Reference proteome</keyword>
<protein>
    <submittedName>
        <fullName evidence="1">Pyroglutamyl-peptidase I</fullName>
    </submittedName>
</protein>
<name>A0ACC6M8Z0_9BACI</name>
<dbReference type="EMBL" id="JAWZSR010000011">
    <property type="protein sequence ID" value="MDX8047328.1"/>
    <property type="molecule type" value="Genomic_DNA"/>
</dbReference>
<organism evidence="1 2">
    <name type="scientific">Gracilibacillus pellucidus</name>
    <dbReference type="NCBI Taxonomy" id="3095368"/>
    <lineage>
        <taxon>Bacteria</taxon>
        <taxon>Bacillati</taxon>
        <taxon>Bacillota</taxon>
        <taxon>Bacilli</taxon>
        <taxon>Bacillales</taxon>
        <taxon>Bacillaceae</taxon>
        <taxon>Gracilibacillus</taxon>
    </lineage>
</organism>
<proteinExistence type="predicted"/>
<reference evidence="1" key="1">
    <citation type="submission" date="2023-11" db="EMBL/GenBank/DDBJ databases">
        <title>Gracilibacillus pellucida a moderately halophilic bacterium isolated from saline soil in Xinjiang province.</title>
        <authorList>
            <person name="Zhang Z."/>
            <person name="Tan F."/>
            <person name="Wang Y."/>
            <person name="Xia M."/>
        </authorList>
    </citation>
    <scope>NUCLEOTIDE SEQUENCE</scope>
    <source>
        <strain evidence="1">S3-1-1</strain>
    </source>
</reference>
<gene>
    <name evidence="1" type="ORF">SH601_15270</name>
</gene>
<dbReference type="Proteomes" id="UP001277972">
    <property type="component" value="Unassembled WGS sequence"/>
</dbReference>
<evidence type="ECO:0000313" key="1">
    <source>
        <dbReference type="EMBL" id="MDX8047328.1"/>
    </source>
</evidence>
<sequence>MAKKLLLTGFEPFLDFSINPTMKIAEELDGTTIRDYTIASHILSVDFHKAGNQLLQLIEVEKPDAIISLGLAGGRYKVTPERIAINVNDGPIDNQGHEPDNEVIWNDGADGLFSTLPISNMVKQLKEQGLPADISNTAGTYLCNHVMYQALHYTKKNNLTFPAGFIHIPASHELAIEHGKIPSWNHDDLKRAVTICIGTLSDEVN</sequence>
<evidence type="ECO:0000313" key="2">
    <source>
        <dbReference type="Proteomes" id="UP001277972"/>
    </source>
</evidence>
<accession>A0ACC6M8Z0</accession>